<keyword evidence="1" id="KW-0597">Phosphoprotein</keyword>
<evidence type="ECO:0000256" key="1">
    <source>
        <dbReference type="PROSITE-ProRule" id="PRU00169"/>
    </source>
</evidence>
<dbReference type="EMBL" id="DRBS01000076">
    <property type="protein sequence ID" value="HDD43621.1"/>
    <property type="molecule type" value="Genomic_DNA"/>
</dbReference>
<protein>
    <submittedName>
        <fullName evidence="3">Response regulator</fullName>
    </submittedName>
</protein>
<sequence length="125" mass="14124">MFKVLVVEDKKAVSEIIVEFLKILGFEADVTPTASKALEFFSHNHYYLAIIDGELPDKDGPWLVREIRKKSPYLPTIGISGSNYKQAFLQAGANAYLAKPFTFEELRKILISIVNYDVETKRAIA</sequence>
<evidence type="ECO:0000313" key="3">
    <source>
        <dbReference type="EMBL" id="HDD43621.1"/>
    </source>
</evidence>
<evidence type="ECO:0000259" key="2">
    <source>
        <dbReference type="PROSITE" id="PS50110"/>
    </source>
</evidence>
<accession>A0A7C0Y3S3</accession>
<dbReference type="SMART" id="SM00448">
    <property type="entry name" value="REC"/>
    <property type="match status" value="1"/>
</dbReference>
<comment type="caution">
    <text evidence="3">The sequence shown here is derived from an EMBL/GenBank/DDBJ whole genome shotgun (WGS) entry which is preliminary data.</text>
</comment>
<feature type="domain" description="Response regulatory" evidence="2">
    <location>
        <begin position="3"/>
        <end position="114"/>
    </location>
</feature>
<dbReference type="Gene3D" id="3.40.50.2300">
    <property type="match status" value="1"/>
</dbReference>
<organism evidence="3">
    <name type="scientific">Desulfofervidus auxilii</name>
    <dbReference type="NCBI Taxonomy" id="1621989"/>
    <lineage>
        <taxon>Bacteria</taxon>
        <taxon>Pseudomonadati</taxon>
        <taxon>Thermodesulfobacteriota</taxon>
        <taxon>Candidatus Desulfofervidia</taxon>
        <taxon>Candidatus Desulfofervidales</taxon>
        <taxon>Candidatus Desulfofervidaceae</taxon>
        <taxon>Candidatus Desulfofervidus</taxon>
    </lineage>
</organism>
<name>A0A7C0Y3S3_DESA2</name>
<proteinExistence type="predicted"/>
<dbReference type="InterPro" id="IPR001789">
    <property type="entry name" value="Sig_transdc_resp-reg_receiver"/>
</dbReference>
<dbReference type="GO" id="GO:0000160">
    <property type="term" value="P:phosphorelay signal transduction system"/>
    <property type="evidence" value="ECO:0007669"/>
    <property type="project" value="InterPro"/>
</dbReference>
<gene>
    <name evidence="3" type="ORF">ENG63_01990</name>
</gene>
<dbReference type="SUPFAM" id="SSF52172">
    <property type="entry name" value="CheY-like"/>
    <property type="match status" value="1"/>
</dbReference>
<dbReference type="CDD" id="cd17546">
    <property type="entry name" value="REC_hyHK_CKI1_RcsC-like"/>
    <property type="match status" value="1"/>
</dbReference>
<dbReference type="PANTHER" id="PTHR43228:SF1">
    <property type="entry name" value="TWO-COMPONENT RESPONSE REGULATOR ARR22"/>
    <property type="match status" value="1"/>
</dbReference>
<reference evidence="3" key="1">
    <citation type="journal article" date="2020" name="mSystems">
        <title>Genome- and Community-Level Interaction Insights into Carbon Utilization and Element Cycling Functions of Hydrothermarchaeota in Hydrothermal Sediment.</title>
        <authorList>
            <person name="Zhou Z."/>
            <person name="Liu Y."/>
            <person name="Xu W."/>
            <person name="Pan J."/>
            <person name="Luo Z.H."/>
            <person name="Li M."/>
        </authorList>
    </citation>
    <scope>NUCLEOTIDE SEQUENCE [LARGE SCALE GENOMIC DNA]</scope>
    <source>
        <strain evidence="3">HyVt-233</strain>
    </source>
</reference>
<dbReference type="PANTHER" id="PTHR43228">
    <property type="entry name" value="TWO-COMPONENT RESPONSE REGULATOR"/>
    <property type="match status" value="1"/>
</dbReference>
<dbReference type="Proteomes" id="UP000886289">
    <property type="component" value="Unassembled WGS sequence"/>
</dbReference>
<dbReference type="Pfam" id="PF00072">
    <property type="entry name" value="Response_reg"/>
    <property type="match status" value="1"/>
</dbReference>
<dbReference type="InterPro" id="IPR011006">
    <property type="entry name" value="CheY-like_superfamily"/>
</dbReference>
<feature type="modified residue" description="4-aspartylphosphate" evidence="1">
    <location>
        <position position="52"/>
    </location>
</feature>
<dbReference type="AlphaFoldDB" id="A0A7C0Y3S3"/>
<dbReference type="PROSITE" id="PS50110">
    <property type="entry name" value="RESPONSE_REGULATORY"/>
    <property type="match status" value="1"/>
</dbReference>
<dbReference type="InterPro" id="IPR052048">
    <property type="entry name" value="ST_Response_Regulator"/>
</dbReference>